<dbReference type="InterPro" id="IPR016181">
    <property type="entry name" value="Acyl_CoA_acyltransferase"/>
</dbReference>
<dbReference type="Gene3D" id="3.40.630.170">
    <property type="match status" value="1"/>
</dbReference>
<dbReference type="OrthoDB" id="60315at2759"/>
<keyword evidence="4" id="KW-0808">Transferase</keyword>
<name>A0A1W0E8X2_9MICR</name>
<evidence type="ECO:0000256" key="1">
    <source>
        <dbReference type="ARBA" id="ARBA00022240"/>
    </source>
</evidence>
<evidence type="ECO:0000313" key="5">
    <source>
        <dbReference type="Proteomes" id="UP000192758"/>
    </source>
</evidence>
<dbReference type="SUPFAM" id="SSF55729">
    <property type="entry name" value="Acyl-CoA N-acyltransferases (Nat)"/>
    <property type="match status" value="1"/>
</dbReference>
<dbReference type="GO" id="GO:0004379">
    <property type="term" value="F:glycylpeptide N-tetradecanoyltransferase activity"/>
    <property type="evidence" value="ECO:0007669"/>
    <property type="project" value="InterPro"/>
</dbReference>
<keyword evidence="5" id="KW-1185">Reference proteome</keyword>
<evidence type="ECO:0000256" key="3">
    <source>
        <dbReference type="ARBA" id="ARBA00031854"/>
    </source>
</evidence>
<dbReference type="VEuPathDB" id="MicrosporidiaDB:EHP00_2457"/>
<reference evidence="4 5" key="1">
    <citation type="journal article" date="2017" name="Environ. Microbiol.">
        <title>Decay of the glycolytic pathway and adaptation to intranuclear parasitism within Enterocytozoonidae microsporidia.</title>
        <authorList>
            <person name="Wiredu Boakye D."/>
            <person name="Jaroenlak P."/>
            <person name="Prachumwat A."/>
            <person name="Williams T.A."/>
            <person name="Bateman K.S."/>
            <person name="Itsathitphaisarn O."/>
            <person name="Sritunyalucksana K."/>
            <person name="Paszkiewicz K.H."/>
            <person name="Moore K.A."/>
            <person name="Stentiford G.D."/>
            <person name="Williams B.A."/>
        </authorList>
    </citation>
    <scope>NUCLEOTIDE SEQUENCE [LARGE SCALE GENOMIC DNA]</scope>
    <source>
        <strain evidence="4 5">TH1</strain>
    </source>
</reference>
<dbReference type="EMBL" id="MNPJ01000004">
    <property type="protein sequence ID" value="OQS55690.1"/>
    <property type="molecule type" value="Genomic_DNA"/>
</dbReference>
<sequence length="290" mass="34129">MLINDIKRNAYINGIYTAIFTGERNLGFAFTEVEYYHYILNINRLRKLIYIPYDYINSTNTIYNDDILNSNILNSNILNSNILNSNTRLINNDDDNDFIYINQLLLKYNQCNVCNIQLYEVFNDIDALRDNFKIIDNFNYTLINKQEGTFITFYIMYIDNKLYDTNNTVLYDNNNINSNNSNNTILYDNNSNSNNTILYDNNSKYIKKAILQYHNIGNNTNNNNIQILDDAFTFCKSIGVDMFDVLNIAGNDIHIIDKYPFLHGTGKLYYHFYNYNMLPIGRSKINFILY</sequence>
<dbReference type="PANTHER" id="PTHR11377">
    <property type="entry name" value="N-MYRISTOYL TRANSFERASE"/>
    <property type="match status" value="1"/>
</dbReference>
<dbReference type="AlphaFoldDB" id="A0A1W0E8X2"/>
<evidence type="ECO:0000313" key="4">
    <source>
        <dbReference type="EMBL" id="OQS55690.1"/>
    </source>
</evidence>
<proteinExistence type="predicted"/>
<gene>
    <name evidence="4" type="ORF">EHP00_2457</name>
</gene>
<dbReference type="Proteomes" id="UP000192758">
    <property type="component" value="Unassembled WGS sequence"/>
</dbReference>
<dbReference type="InterPro" id="IPR000903">
    <property type="entry name" value="NMT"/>
</dbReference>
<dbReference type="PANTHER" id="PTHR11377:SF5">
    <property type="entry name" value="GLYCYLPEPTIDE N-TETRADECANOYLTRANSFERASE"/>
    <property type="match status" value="1"/>
</dbReference>
<dbReference type="GO" id="GO:0005737">
    <property type="term" value="C:cytoplasm"/>
    <property type="evidence" value="ECO:0007669"/>
    <property type="project" value="TreeGrafter"/>
</dbReference>
<accession>A0A1W0E8X2</accession>
<evidence type="ECO:0000256" key="2">
    <source>
        <dbReference type="ARBA" id="ARBA00031242"/>
    </source>
</evidence>
<protein>
    <recommendedName>
        <fullName evidence="1">Glycylpeptide N-tetradecanoyltransferase</fullName>
    </recommendedName>
    <alternativeName>
        <fullName evidence="2">Myristoyl-CoA:protein N-myristoyltransferase</fullName>
    </alternativeName>
    <alternativeName>
        <fullName evidence="3">Peptide N-myristoyltransferase</fullName>
    </alternativeName>
</protein>
<comment type="caution">
    <text evidence="4">The sequence shown here is derived from an EMBL/GenBank/DDBJ whole genome shotgun (WGS) entry which is preliminary data.</text>
</comment>
<organism evidence="4 5">
    <name type="scientific">Ecytonucleospora hepatopenaei</name>
    <dbReference type="NCBI Taxonomy" id="646526"/>
    <lineage>
        <taxon>Eukaryota</taxon>
        <taxon>Fungi</taxon>
        <taxon>Fungi incertae sedis</taxon>
        <taxon>Microsporidia</taxon>
        <taxon>Enterocytozoonidae</taxon>
        <taxon>Ecytonucleospora</taxon>
    </lineage>
</organism>